<keyword evidence="1" id="KW-0732">Signal</keyword>
<dbReference type="InterPro" id="IPR047589">
    <property type="entry name" value="DUF11_rpt"/>
</dbReference>
<evidence type="ECO:0000313" key="3">
    <source>
        <dbReference type="EMBL" id="MBN8430367.1"/>
    </source>
</evidence>
<name>A0ABS3E537_9GAMM</name>
<feature type="chain" id="PRO_5046149321" evidence="1">
    <location>
        <begin position="27"/>
        <end position="345"/>
    </location>
</feature>
<gene>
    <name evidence="3" type="ORF">JF535_05810</name>
</gene>
<reference evidence="3 4" key="1">
    <citation type="submission" date="2020-12" db="EMBL/GenBank/DDBJ databases">
        <title>Oil enriched cultivation method for isolating marine PHA-producing bacteria.</title>
        <authorList>
            <person name="Zheng W."/>
            <person name="Yu S."/>
            <person name="Huang Y."/>
        </authorList>
    </citation>
    <scope>NUCLEOTIDE SEQUENCE [LARGE SCALE GENOMIC DNA]</scope>
    <source>
        <strain evidence="3 4">SN0-2</strain>
    </source>
</reference>
<dbReference type="Pfam" id="PF01345">
    <property type="entry name" value="DUF11"/>
    <property type="match status" value="1"/>
</dbReference>
<dbReference type="EMBL" id="JAEKJR010000002">
    <property type="protein sequence ID" value="MBN8430367.1"/>
    <property type="molecule type" value="Genomic_DNA"/>
</dbReference>
<feature type="domain" description="DUF11" evidence="2">
    <location>
        <begin position="254"/>
        <end position="313"/>
    </location>
</feature>
<feature type="signal peptide" evidence="1">
    <location>
        <begin position="1"/>
        <end position="26"/>
    </location>
</feature>
<evidence type="ECO:0000259" key="2">
    <source>
        <dbReference type="Pfam" id="PF01345"/>
    </source>
</evidence>
<dbReference type="InterPro" id="IPR001434">
    <property type="entry name" value="OmcB-like_DUF11"/>
</dbReference>
<evidence type="ECO:0000313" key="4">
    <source>
        <dbReference type="Proteomes" id="UP000664293"/>
    </source>
</evidence>
<dbReference type="Proteomes" id="UP000664293">
    <property type="component" value="Unassembled WGS sequence"/>
</dbReference>
<protein>
    <submittedName>
        <fullName evidence="3">DUF11 domain-containing protein</fullName>
    </submittedName>
</protein>
<proteinExistence type="predicted"/>
<keyword evidence="4" id="KW-1185">Reference proteome</keyword>
<sequence length="345" mass="34616">MFTKKLTFYWAVIGLLAVGVSPLAFAAGTTAGDTVSNTATVSYQVGGVDQADVDSNEATFTVDRVIRMTLDQNDSPVLTVPGATAIVTSYTLTNTSNDILDFSLSAANVTTGTSTGFGADSIDGAAVAVYVDNGDGVFNAADDTSTSVDNLDEDGTATIFVVLNVPSTAIDGDILGVLLGATALDSDGSVLSETSGANTAGIDTVFGDLSGAVDSNGDAQITVYGAYEVGSATLSVAKSSTVISDPFNGTTDPKSIPGAVIEYCIVVENSGSTDADTVEVNDPLPTETTYVAGSVMTGTGAACDSSATDTGFGSTSGTPVDTVTASFGTVTSTSAVWVSFQVILN</sequence>
<comment type="caution">
    <text evidence="3">The sequence shown here is derived from an EMBL/GenBank/DDBJ whole genome shotgun (WGS) entry which is preliminary data.</text>
</comment>
<accession>A0ABS3E537</accession>
<evidence type="ECO:0000256" key="1">
    <source>
        <dbReference type="SAM" id="SignalP"/>
    </source>
</evidence>
<organism evidence="3 4">
    <name type="scientific">Microbulbifer salipaludis</name>
    <dbReference type="NCBI Taxonomy" id="187980"/>
    <lineage>
        <taxon>Bacteria</taxon>
        <taxon>Pseudomonadati</taxon>
        <taxon>Pseudomonadota</taxon>
        <taxon>Gammaproteobacteria</taxon>
        <taxon>Cellvibrionales</taxon>
        <taxon>Microbulbiferaceae</taxon>
        <taxon>Microbulbifer</taxon>
    </lineage>
</organism>
<dbReference type="RefSeq" id="WP_207000279.1">
    <property type="nucleotide sequence ID" value="NZ_JAEKJR010000002.1"/>
</dbReference>
<dbReference type="NCBIfam" id="TIGR01451">
    <property type="entry name" value="B_ant_repeat"/>
    <property type="match status" value="1"/>
</dbReference>